<dbReference type="Gene3D" id="1.10.390.10">
    <property type="entry name" value="Neutral Protease Domain 2"/>
    <property type="match status" value="1"/>
</dbReference>
<evidence type="ECO:0008006" key="4">
    <source>
        <dbReference type="Google" id="ProtNLM"/>
    </source>
</evidence>
<evidence type="ECO:0000256" key="1">
    <source>
        <dbReference type="SAM" id="SignalP"/>
    </source>
</evidence>
<dbReference type="EMBL" id="JAVDVY010000001">
    <property type="protein sequence ID" value="MDR7133023.1"/>
    <property type="molecule type" value="Genomic_DNA"/>
</dbReference>
<protein>
    <recommendedName>
        <fullName evidence="4">Peptidase M61 catalytic domain-containing protein</fullName>
    </recommendedName>
</protein>
<gene>
    <name evidence="2" type="ORF">J2X06_000207</name>
</gene>
<organism evidence="2 3">
    <name type="scientific">Lysobacter niastensis</name>
    <dbReference type="NCBI Taxonomy" id="380629"/>
    <lineage>
        <taxon>Bacteria</taxon>
        <taxon>Pseudomonadati</taxon>
        <taxon>Pseudomonadota</taxon>
        <taxon>Gammaproteobacteria</taxon>
        <taxon>Lysobacterales</taxon>
        <taxon>Lysobacteraceae</taxon>
        <taxon>Lysobacter</taxon>
    </lineage>
</organism>
<evidence type="ECO:0000313" key="3">
    <source>
        <dbReference type="Proteomes" id="UP001251524"/>
    </source>
</evidence>
<name>A0ABU1W621_9GAMM</name>
<feature type="signal peptide" evidence="1">
    <location>
        <begin position="1"/>
        <end position="19"/>
    </location>
</feature>
<reference evidence="2 3" key="1">
    <citation type="submission" date="2023-07" db="EMBL/GenBank/DDBJ databases">
        <title>Sorghum-associated microbial communities from plants grown in Nebraska, USA.</title>
        <authorList>
            <person name="Schachtman D."/>
        </authorList>
    </citation>
    <scope>NUCLEOTIDE SEQUENCE [LARGE SCALE GENOMIC DNA]</scope>
    <source>
        <strain evidence="2 3">BE198</strain>
    </source>
</reference>
<proteinExistence type="predicted"/>
<dbReference type="Proteomes" id="UP001251524">
    <property type="component" value="Unassembled WGS sequence"/>
</dbReference>
<feature type="chain" id="PRO_5046195792" description="Peptidase M61 catalytic domain-containing protein" evidence="1">
    <location>
        <begin position="20"/>
        <end position="322"/>
    </location>
</feature>
<dbReference type="InterPro" id="IPR027268">
    <property type="entry name" value="Peptidase_M4/M1_CTD_sf"/>
</dbReference>
<comment type="caution">
    <text evidence="2">The sequence shown here is derived from an EMBL/GenBank/DDBJ whole genome shotgun (WGS) entry which is preliminary data.</text>
</comment>
<keyword evidence="3" id="KW-1185">Reference proteome</keyword>
<accession>A0ABU1W621</accession>
<keyword evidence="1" id="KW-0732">Signal</keyword>
<dbReference type="RefSeq" id="WP_310057117.1">
    <property type="nucleotide sequence ID" value="NZ_JAVDVY010000001.1"/>
</dbReference>
<sequence>MSVRWLIALCLTACGVAAAAEPAGSIPAAGPTSRVLRAGDSILNIEVVDPPTAARSRELQDWAAEAAGAALAAFGRFPLPTATVRIEQRDSRDSSPVPWGQTLRRDGVSVLLFPRPNAGLQELRGDWTAVHEISHLFHPYLGSDGRWLAEGLASYYQNVLRARVGLMTQADAWKALDAGFGRGRREDSGLPLDELSRRHRGTMRVYWAGAAFWLEADLALRRGGSSLDAVLSRYSQCCLRGTGESDPRDFIAELDRVGGDGVFGRLYERYADSREFPSLDGAYRTLGIEAGPEGLTFSPQAGEARLRRAIMGTRPARETGTP</sequence>
<evidence type="ECO:0000313" key="2">
    <source>
        <dbReference type="EMBL" id="MDR7133023.1"/>
    </source>
</evidence>